<dbReference type="KEGG" id="buo:BRPE64_ACDS16360"/>
<dbReference type="Proteomes" id="UP000013966">
    <property type="component" value="Chromosome 1"/>
</dbReference>
<accession>R4WR40</accession>
<dbReference type="EMBL" id="AP013058">
    <property type="protein sequence ID" value="BAN23390.1"/>
    <property type="molecule type" value="Genomic_DNA"/>
</dbReference>
<reference evidence="1 2" key="1">
    <citation type="journal article" date="2013" name="Genome Announc.">
        <title>Complete Genome Sequence of Burkholderia sp. Strain RPE64, Bacterial Symbiont of the Bean Bug Riptortus pedestris.</title>
        <authorList>
            <person name="Shibata T.F."/>
            <person name="Maeda T."/>
            <person name="Nikoh N."/>
            <person name="Yamaguchi K."/>
            <person name="Oshima K."/>
            <person name="Hattori M."/>
            <person name="Nishiyama T."/>
            <person name="Hasebe M."/>
            <person name="Fukatsu T."/>
            <person name="Kikuchi Y."/>
            <person name="Shigenobu S."/>
        </authorList>
    </citation>
    <scope>NUCLEOTIDE SEQUENCE [LARGE SCALE GENOMIC DNA]</scope>
</reference>
<dbReference type="HOGENOM" id="CLU_3096502_0_0_4"/>
<evidence type="ECO:0000313" key="1">
    <source>
        <dbReference type="EMBL" id="BAN23390.1"/>
    </source>
</evidence>
<protein>
    <submittedName>
        <fullName evidence="1">Uncharacterized protein</fullName>
    </submittedName>
</protein>
<proteinExistence type="predicted"/>
<keyword evidence="2" id="KW-1185">Reference proteome</keyword>
<dbReference type="STRING" id="758793.BRPE64_ACDS16360"/>
<dbReference type="AlphaFoldDB" id="R4WR40"/>
<reference evidence="1 2" key="2">
    <citation type="journal article" date="2018" name="Int. J. Syst. Evol. Microbiol.">
        <title>Burkholderia insecticola sp. nov., a gut symbiotic bacterium of the bean bug Riptortus pedestris.</title>
        <authorList>
            <person name="Takeshita K."/>
            <person name="Tamaki H."/>
            <person name="Ohbayashi T."/>
            <person name="Meng X.-Y."/>
            <person name="Sone T."/>
            <person name="Mitani Y."/>
            <person name="Peeters C."/>
            <person name="Kikuchi Y."/>
            <person name="Vandamme P."/>
        </authorList>
    </citation>
    <scope>NUCLEOTIDE SEQUENCE [LARGE SCALE GENOMIC DNA]</scope>
    <source>
        <strain evidence="1">RPE64</strain>
    </source>
</reference>
<sequence>MRSEAGFYFLSCVSVAFDGGMHFDFPMKVPEYASAIDACARTRQPATWTCA</sequence>
<gene>
    <name evidence="1" type="ORF">BRPE64_ACDS16360</name>
</gene>
<evidence type="ECO:0000313" key="2">
    <source>
        <dbReference type="Proteomes" id="UP000013966"/>
    </source>
</evidence>
<name>R4WR40_9BURK</name>
<organism evidence="1 2">
    <name type="scientific">Caballeronia insecticola</name>
    <dbReference type="NCBI Taxonomy" id="758793"/>
    <lineage>
        <taxon>Bacteria</taxon>
        <taxon>Pseudomonadati</taxon>
        <taxon>Pseudomonadota</taxon>
        <taxon>Betaproteobacteria</taxon>
        <taxon>Burkholderiales</taxon>
        <taxon>Burkholderiaceae</taxon>
        <taxon>Caballeronia</taxon>
    </lineage>
</organism>
<dbReference type="PATRIC" id="fig|758793.3.peg.1640"/>